<dbReference type="GO" id="GO:0008168">
    <property type="term" value="F:methyltransferase activity"/>
    <property type="evidence" value="ECO:0007669"/>
    <property type="project" value="UniProtKB-KW"/>
</dbReference>
<reference evidence="1 2" key="1">
    <citation type="submission" date="2023-01" db="EMBL/GenBank/DDBJ databases">
        <title>Novel species of the genus Vogesella isolated from rivers.</title>
        <authorList>
            <person name="Lu H."/>
        </authorList>
    </citation>
    <scope>NUCLEOTIDE SEQUENCE [LARGE SCALE GENOMIC DNA]</scope>
    <source>
        <strain evidence="1 2">LYT5W</strain>
    </source>
</reference>
<sequence length="417" mass="46614">MTKIISIKNKMLTVPAIAPAYMAKFQCIGPECQDHCCRKWHVNIDKQHYQYLRNQAPEGLRVLASESIKQNPASKNDASFAVLGFKGDDGTCAMLDERKLCKIHADVGADALPDVCYIYPRSQWRHQGVWRQSAMLSCPEAARLCLTDPQAMALTESAFTSRATVMNDKTSSRPGTADADINAFLINLFQVRDYPFWQRMALMVMCCAEADRLLAEGRAGEITALLDTFSAAILSGECRQWLDPVKPDFAEKVMVAIPLFQKGIGQDIGLQFDTVIKLFALGYGIAEPLDQKKIELSYQAIWHLKLQPFLDEHPYFLENWFLNHFFHTGFPLNYSGALLQGCAPIVVKYTMAMFLLGGMAVAQGEAFDLQQAVWAVQVIEKTFEHNTSFRNHLTLDVAATAQLLNLLAEPADQLPVP</sequence>
<evidence type="ECO:0000313" key="1">
    <source>
        <dbReference type="EMBL" id="MDC7712599.1"/>
    </source>
</evidence>
<dbReference type="EC" id="2.1.1.-" evidence="1"/>
<keyword evidence="1" id="KW-0969">Cilium</keyword>
<dbReference type="GO" id="GO:0032259">
    <property type="term" value="P:methylation"/>
    <property type="evidence" value="ECO:0007669"/>
    <property type="project" value="UniProtKB-KW"/>
</dbReference>
<comment type="caution">
    <text evidence="1">The sequence shown here is derived from an EMBL/GenBank/DDBJ whole genome shotgun (WGS) entry which is preliminary data.</text>
</comment>
<keyword evidence="2" id="KW-1185">Reference proteome</keyword>
<dbReference type="Proteomes" id="UP001222030">
    <property type="component" value="Unassembled WGS sequence"/>
</dbReference>
<gene>
    <name evidence="1" type="primary">fliB</name>
    <name evidence="1" type="ORF">PQU96_00425</name>
</gene>
<dbReference type="EMBL" id="JAQQLE010000001">
    <property type="protein sequence ID" value="MDC7712599.1"/>
    <property type="molecule type" value="Genomic_DNA"/>
</dbReference>
<keyword evidence="1" id="KW-0489">Methyltransferase</keyword>
<evidence type="ECO:0000313" key="2">
    <source>
        <dbReference type="Proteomes" id="UP001222030"/>
    </source>
</evidence>
<keyword evidence="1" id="KW-0808">Transferase</keyword>
<accession>A0ABT5IJB0</accession>
<dbReference type="RefSeq" id="WP_272770343.1">
    <property type="nucleotide sequence ID" value="NZ_JAQQLE010000001.1"/>
</dbReference>
<protein>
    <submittedName>
        <fullName evidence="1">Flagellin lysine-N-methylase</fullName>
        <ecNumber evidence="1">2.1.1.-</ecNumber>
    </submittedName>
</protein>
<keyword evidence="1" id="KW-0966">Cell projection</keyword>
<proteinExistence type="predicted"/>
<keyword evidence="1" id="KW-0282">Flagellum</keyword>
<name>A0ABT5IJB0_9NEIS</name>
<dbReference type="NCBIfam" id="NF038110">
    <property type="entry name" value="Lys_methyl_FliB"/>
    <property type="match status" value="1"/>
</dbReference>
<organism evidence="1 2">
    <name type="scientific">Vogesella margarita</name>
    <dbReference type="NCBI Taxonomy" id="2984199"/>
    <lineage>
        <taxon>Bacteria</taxon>
        <taxon>Pseudomonadati</taxon>
        <taxon>Pseudomonadota</taxon>
        <taxon>Betaproteobacteria</taxon>
        <taxon>Neisseriales</taxon>
        <taxon>Chromobacteriaceae</taxon>
        <taxon>Vogesella</taxon>
    </lineage>
</organism>